<evidence type="ECO:0008006" key="3">
    <source>
        <dbReference type="Google" id="ProtNLM"/>
    </source>
</evidence>
<evidence type="ECO:0000313" key="2">
    <source>
        <dbReference type="Proteomes" id="UP000319576"/>
    </source>
</evidence>
<dbReference type="EMBL" id="CP036273">
    <property type="protein sequence ID" value="QDU20497.1"/>
    <property type="molecule type" value="Genomic_DNA"/>
</dbReference>
<name>A0A517XSL5_9BACT</name>
<evidence type="ECO:0000313" key="1">
    <source>
        <dbReference type="EMBL" id="QDU20497.1"/>
    </source>
</evidence>
<dbReference type="KEGG" id="uli:ETAA1_24490"/>
<dbReference type="Proteomes" id="UP000319576">
    <property type="component" value="Chromosome"/>
</dbReference>
<dbReference type="OrthoDB" id="9816061at2"/>
<organism evidence="1 2">
    <name type="scientific">Urbifossiella limnaea</name>
    <dbReference type="NCBI Taxonomy" id="2528023"/>
    <lineage>
        <taxon>Bacteria</taxon>
        <taxon>Pseudomonadati</taxon>
        <taxon>Planctomycetota</taxon>
        <taxon>Planctomycetia</taxon>
        <taxon>Gemmatales</taxon>
        <taxon>Gemmataceae</taxon>
        <taxon>Urbifossiella</taxon>
    </lineage>
</organism>
<dbReference type="RefSeq" id="WP_145238143.1">
    <property type="nucleotide sequence ID" value="NZ_CP036273.1"/>
</dbReference>
<dbReference type="AlphaFoldDB" id="A0A517XSL5"/>
<gene>
    <name evidence="1" type="ORF">ETAA1_24490</name>
</gene>
<dbReference type="PROSITE" id="PS51257">
    <property type="entry name" value="PROKAR_LIPOPROTEIN"/>
    <property type="match status" value="1"/>
</dbReference>
<sequence length="133" mass="14400">MTPTLRLAALVLVLAAVGCESRNAGKIVGRWRADSVDLPVGPNGPADIVWEFTEDGKFTILRVIPDRAEPNTEKVAAGRYTLGLRDSVTLTNLDPPLDGQTKLSEQVVIDGDKMIVGGRGKDSTFRFTRLPPK</sequence>
<reference evidence="1 2" key="1">
    <citation type="submission" date="2019-02" db="EMBL/GenBank/DDBJ databases">
        <title>Deep-cultivation of Planctomycetes and their phenomic and genomic characterization uncovers novel biology.</title>
        <authorList>
            <person name="Wiegand S."/>
            <person name="Jogler M."/>
            <person name="Boedeker C."/>
            <person name="Pinto D."/>
            <person name="Vollmers J."/>
            <person name="Rivas-Marin E."/>
            <person name="Kohn T."/>
            <person name="Peeters S.H."/>
            <person name="Heuer A."/>
            <person name="Rast P."/>
            <person name="Oberbeckmann S."/>
            <person name="Bunk B."/>
            <person name="Jeske O."/>
            <person name="Meyerdierks A."/>
            <person name="Storesund J.E."/>
            <person name="Kallscheuer N."/>
            <person name="Luecker S."/>
            <person name="Lage O.M."/>
            <person name="Pohl T."/>
            <person name="Merkel B.J."/>
            <person name="Hornburger P."/>
            <person name="Mueller R.-W."/>
            <person name="Bruemmer F."/>
            <person name="Labrenz M."/>
            <person name="Spormann A.M."/>
            <person name="Op den Camp H."/>
            <person name="Overmann J."/>
            <person name="Amann R."/>
            <person name="Jetten M.S.M."/>
            <person name="Mascher T."/>
            <person name="Medema M.H."/>
            <person name="Devos D.P."/>
            <person name="Kaster A.-K."/>
            <person name="Ovreas L."/>
            <person name="Rohde M."/>
            <person name="Galperin M.Y."/>
            <person name="Jogler C."/>
        </authorList>
    </citation>
    <scope>NUCLEOTIDE SEQUENCE [LARGE SCALE GENOMIC DNA]</scope>
    <source>
        <strain evidence="1 2">ETA_A1</strain>
    </source>
</reference>
<protein>
    <recommendedName>
        <fullName evidence="3">Lipocalin-like domain-containing protein</fullName>
    </recommendedName>
</protein>
<keyword evidence="2" id="KW-1185">Reference proteome</keyword>
<accession>A0A517XSL5</accession>
<proteinExistence type="predicted"/>